<sequence>MPKRRTRTDPAAAPCPCGSPKVYGGCCARLHRGSAVASTAEELMRSRYSAFATGEAGYLLRTWHPRTRPQHLDLDPGLEWLGLEIVGSTGGSPFHQEGTVSFRAVYRDGQEEGELRENSRFLRADGAWTYVDALA</sequence>
<dbReference type="Proteomes" id="UP001165092">
    <property type="component" value="Unassembled WGS sequence"/>
</dbReference>
<dbReference type="Pfam" id="PF17775">
    <property type="entry name" value="YchJ_M-like"/>
    <property type="match status" value="1"/>
</dbReference>
<dbReference type="InterPro" id="IPR023006">
    <property type="entry name" value="YchJ-like"/>
</dbReference>
<evidence type="ECO:0000313" key="4">
    <source>
        <dbReference type="Proteomes" id="UP001165092"/>
    </source>
</evidence>
<dbReference type="Gene3D" id="3.10.450.50">
    <property type="match status" value="1"/>
</dbReference>
<dbReference type="HAMAP" id="MF_00612">
    <property type="entry name" value="UPF0225"/>
    <property type="match status" value="1"/>
</dbReference>
<dbReference type="PANTHER" id="PTHR33747">
    <property type="entry name" value="UPF0225 PROTEIN SCO1677"/>
    <property type="match status" value="1"/>
</dbReference>
<name>A0A9W6PAX8_9ACTN</name>
<dbReference type="SUPFAM" id="SSF54427">
    <property type="entry name" value="NTF2-like"/>
    <property type="match status" value="1"/>
</dbReference>
<comment type="similarity">
    <text evidence="1">Belongs to the UPF0225 family.</text>
</comment>
<comment type="caution">
    <text evidence="3">The sequence shown here is derived from an EMBL/GenBank/DDBJ whole genome shotgun (WGS) entry which is preliminary data.</text>
</comment>
<keyword evidence="4" id="KW-1185">Reference proteome</keyword>
<feature type="domain" description="YchJ-like middle NTF2-like" evidence="2">
    <location>
        <begin position="39"/>
        <end position="133"/>
    </location>
</feature>
<gene>
    <name evidence="3" type="ORF">Nans01_45680</name>
</gene>
<dbReference type="InterPro" id="IPR048469">
    <property type="entry name" value="YchJ-like_M"/>
</dbReference>
<organism evidence="3 4">
    <name type="scientific">Nocardiopsis ansamitocini</name>
    <dbReference type="NCBI Taxonomy" id="1670832"/>
    <lineage>
        <taxon>Bacteria</taxon>
        <taxon>Bacillati</taxon>
        <taxon>Actinomycetota</taxon>
        <taxon>Actinomycetes</taxon>
        <taxon>Streptosporangiales</taxon>
        <taxon>Nocardiopsidaceae</taxon>
        <taxon>Nocardiopsis</taxon>
    </lineage>
</organism>
<dbReference type="PANTHER" id="PTHR33747:SF1">
    <property type="entry name" value="ADENYLATE CYCLASE-ASSOCIATED CAP C-TERMINAL DOMAIN-CONTAINING PROTEIN"/>
    <property type="match status" value="1"/>
</dbReference>
<dbReference type="RefSeq" id="WP_285761756.1">
    <property type="nucleotide sequence ID" value="NZ_BSQG01000012.1"/>
</dbReference>
<dbReference type="EMBL" id="BSQG01000012">
    <property type="protein sequence ID" value="GLU50217.1"/>
    <property type="molecule type" value="Genomic_DNA"/>
</dbReference>
<proteinExistence type="inferred from homology"/>
<evidence type="ECO:0000313" key="3">
    <source>
        <dbReference type="EMBL" id="GLU50217.1"/>
    </source>
</evidence>
<reference evidence="3" key="1">
    <citation type="submission" date="2023-02" db="EMBL/GenBank/DDBJ databases">
        <title>Nocardiopsis ansamitocini NBRC 112285.</title>
        <authorList>
            <person name="Ichikawa N."/>
            <person name="Sato H."/>
            <person name="Tonouchi N."/>
        </authorList>
    </citation>
    <scope>NUCLEOTIDE SEQUENCE</scope>
    <source>
        <strain evidence="3">NBRC 112285</strain>
    </source>
</reference>
<evidence type="ECO:0000256" key="1">
    <source>
        <dbReference type="HAMAP-Rule" id="MF_00612"/>
    </source>
</evidence>
<evidence type="ECO:0000259" key="2">
    <source>
        <dbReference type="Pfam" id="PF17775"/>
    </source>
</evidence>
<protein>
    <recommendedName>
        <fullName evidence="1">UPF0225 protein Nans01_45680</fullName>
    </recommendedName>
</protein>
<dbReference type="AlphaFoldDB" id="A0A9W6PAX8"/>
<accession>A0A9W6PAX8</accession>
<dbReference type="InterPro" id="IPR032710">
    <property type="entry name" value="NTF2-like_dom_sf"/>
</dbReference>